<protein>
    <recommendedName>
        <fullName evidence="3">LRAT domain-containing protein</fullName>
    </recommendedName>
</protein>
<sequence>MAFNNPRWRRFVSAHLLKRVEPIAGSIVYCKLLGLPNRIIGTPDHTGIYVGRKRVIELNGNEKIIEVDYYNFLNGSSVRSGTELYVACDMNGNVLYDPAIARRAIAARNTHNGYHLIRNNCHMFTSRCIKGTNNDPLDATFKNVERNIKKHFGVPMISWRTVKQ</sequence>
<reference evidence="2" key="1">
    <citation type="submission" date="2015-08" db="EMBL/GenBank/DDBJ databases">
        <title>Fjat-10028 dsm 16317.</title>
        <authorList>
            <person name="Liu B."/>
            <person name="Wang J."/>
            <person name="Zhu Y."/>
            <person name="Liu G."/>
            <person name="Chen Q."/>
            <person name="Chen Z."/>
            <person name="Lan J."/>
            <person name="Che J."/>
            <person name="Ge C."/>
            <person name="Shi H."/>
            <person name="Pan Z."/>
            <person name="Liu X."/>
        </authorList>
    </citation>
    <scope>NUCLEOTIDE SEQUENCE [LARGE SCALE GENOMIC DNA]</scope>
    <source>
        <strain evidence="2">DSM 16317</strain>
    </source>
</reference>
<comment type="caution">
    <text evidence="1">The sequence shown here is derived from an EMBL/GenBank/DDBJ whole genome shotgun (WGS) entry which is preliminary data.</text>
</comment>
<accession>A0A0M0LDE1</accession>
<proteinExistence type="predicted"/>
<dbReference type="EMBL" id="LILB01000005">
    <property type="protein sequence ID" value="KOO48951.1"/>
    <property type="molecule type" value="Genomic_DNA"/>
</dbReference>
<name>A0A0M0LDE1_9BACL</name>
<evidence type="ECO:0008006" key="3">
    <source>
        <dbReference type="Google" id="ProtNLM"/>
    </source>
</evidence>
<evidence type="ECO:0000313" key="2">
    <source>
        <dbReference type="Proteomes" id="UP000036867"/>
    </source>
</evidence>
<gene>
    <name evidence="1" type="ORF">AMD00_11120</name>
</gene>
<dbReference type="RefSeq" id="WP_053417141.1">
    <property type="nucleotide sequence ID" value="NZ_JBCMHV010000018.1"/>
</dbReference>
<dbReference type="GeneID" id="301136645"/>
<evidence type="ECO:0000313" key="1">
    <source>
        <dbReference type="EMBL" id="KOO48951.1"/>
    </source>
</evidence>
<dbReference type="Gene3D" id="3.90.1720.10">
    <property type="entry name" value="endopeptidase domain like (from Nostoc punctiforme)"/>
    <property type="match status" value="1"/>
</dbReference>
<dbReference type="Proteomes" id="UP000036867">
    <property type="component" value="Unassembled WGS sequence"/>
</dbReference>
<dbReference type="OrthoDB" id="9812095at2"/>
<dbReference type="AlphaFoldDB" id="A0A0M0LDE1"/>
<organism evidence="1 2">
    <name type="scientific">Viridibacillus arvi</name>
    <dbReference type="NCBI Taxonomy" id="263475"/>
    <lineage>
        <taxon>Bacteria</taxon>
        <taxon>Bacillati</taxon>
        <taxon>Bacillota</taxon>
        <taxon>Bacilli</taxon>
        <taxon>Bacillales</taxon>
        <taxon>Caryophanaceae</taxon>
        <taxon>Viridibacillus</taxon>
    </lineage>
</organism>
<keyword evidence="2" id="KW-1185">Reference proteome</keyword>